<proteinExistence type="predicted"/>
<protein>
    <recommendedName>
        <fullName evidence="3">Toxin</fullName>
    </recommendedName>
</protein>
<evidence type="ECO:0000313" key="1">
    <source>
        <dbReference type="EMBL" id="GBR72611.1"/>
    </source>
</evidence>
<keyword evidence="2" id="KW-1185">Reference proteome</keyword>
<sequence length="85" mass="9703">MAVKILDSAKKHGIHEKDIIYVIEHAIEVIEIAENPQKLLYIGFDRSLRTLEVITVLKSNEEEIVIHAMKATKKVIKILKELQNG</sequence>
<evidence type="ECO:0008006" key="3">
    <source>
        <dbReference type="Google" id="ProtNLM"/>
    </source>
</evidence>
<dbReference type="EMBL" id="BGZN01000001">
    <property type="protein sequence ID" value="GBR72611.1"/>
    <property type="molecule type" value="Genomic_DNA"/>
</dbReference>
<dbReference type="AlphaFoldDB" id="A0A388T7J9"/>
<comment type="caution">
    <text evidence="1">The sequence shown here is derived from an EMBL/GenBank/DDBJ whole genome shotgun (WGS) entry which is preliminary data.</text>
</comment>
<accession>A0A388T7J9</accession>
<organism evidence="1 2">
    <name type="scientific">Termititenax aidoneus</name>
    <dbReference type="NCBI Taxonomy" id="2218524"/>
    <lineage>
        <taxon>Bacteria</taxon>
        <taxon>Bacillati</taxon>
        <taxon>Candidatus Margulisiibacteriota</taxon>
        <taxon>Candidatus Termititenacia</taxon>
        <taxon>Candidatus Termititenacales</taxon>
        <taxon>Candidatus Termititenacaceae</taxon>
        <taxon>Candidatus Termititenax</taxon>
    </lineage>
</organism>
<gene>
    <name evidence="1" type="ORF">NO1_0117</name>
</gene>
<dbReference type="Proteomes" id="UP000269352">
    <property type="component" value="Unassembled WGS sequence"/>
</dbReference>
<evidence type="ECO:0000313" key="2">
    <source>
        <dbReference type="Proteomes" id="UP000269352"/>
    </source>
</evidence>
<name>A0A388T7J9_TERA1</name>
<reference evidence="1 2" key="1">
    <citation type="journal article" date="2019" name="ISME J.">
        <title>Genome analyses of uncultured TG2/ZB3 bacteria in 'Margulisbacteria' specifically attached to ectosymbiotic spirochetes of protists in the termite gut.</title>
        <authorList>
            <person name="Utami Y.D."/>
            <person name="Kuwahara H."/>
            <person name="Igai K."/>
            <person name="Murakami T."/>
            <person name="Sugaya K."/>
            <person name="Morikawa T."/>
            <person name="Nagura Y."/>
            <person name="Yuki M."/>
            <person name="Deevong P."/>
            <person name="Inoue T."/>
            <person name="Kihara K."/>
            <person name="Lo N."/>
            <person name="Yamada A."/>
            <person name="Ohkuma M."/>
            <person name="Hongoh Y."/>
        </authorList>
    </citation>
    <scope>NUCLEOTIDE SEQUENCE [LARGE SCALE GENOMIC DNA]</scope>
    <source>
        <strain evidence="1">NkOx7-01</strain>
    </source>
</reference>